<dbReference type="GO" id="GO:0000245">
    <property type="term" value="P:spliceosomal complex assembly"/>
    <property type="evidence" value="ECO:0007669"/>
    <property type="project" value="UniProtKB-UniRule"/>
</dbReference>
<dbReference type="GO" id="GO:0005681">
    <property type="term" value="C:spliceosomal complex"/>
    <property type="evidence" value="ECO:0007669"/>
    <property type="project" value="UniProtKB-UniRule"/>
</dbReference>
<evidence type="ECO:0000256" key="5">
    <source>
        <dbReference type="ARBA" id="ARBA00025758"/>
    </source>
</evidence>
<dbReference type="Pfam" id="PF04938">
    <property type="entry name" value="SIP1"/>
    <property type="match status" value="1"/>
</dbReference>
<sequence>MEVEIQETFQQQALEIREPGDNFDPNVEPQNGEEYLMHMLYERKRCPAVVAKRPTKIMKSDANNENSTCENQQLASQEVFTDINLLPTKEWKFIQGNEFLRTRSKIIMLRQHLSDHNYDNALEPPLIDDDGAWLKFCRDNEPKLSLMLRLNQRTLEQLLSMLSIWLQENGDRDSAAVVTSSSTSSTNSMVLDLSSSDHWLGSWLYAVLACLHLPLEPDVHSTLRDIARTCMALRSRLKTHEFEKATPYNLFIYLIAKIFDQLDFLEFI</sequence>
<evidence type="ECO:0000313" key="9">
    <source>
        <dbReference type="Proteomes" id="UP000092445"/>
    </source>
</evidence>
<evidence type="ECO:0000256" key="7">
    <source>
        <dbReference type="PIRNR" id="PIRNR038038"/>
    </source>
</evidence>
<dbReference type="PANTHER" id="PTHR12794">
    <property type="entry name" value="GEMIN2"/>
    <property type="match status" value="1"/>
</dbReference>
<comment type="subunit">
    <text evidence="7">Part of the core SMN complex.</text>
</comment>
<dbReference type="EnsemblMetazoa" id="GPAI009935-RA">
    <property type="protein sequence ID" value="GPAI009935-PA"/>
    <property type="gene ID" value="GPAI009935"/>
</dbReference>
<proteinExistence type="inferred from homology"/>
<dbReference type="STRING" id="7398.A0A1A9ZBW4"/>
<dbReference type="VEuPathDB" id="VectorBase:GPAI009935"/>
<keyword evidence="9" id="KW-1185">Reference proteome</keyword>
<evidence type="ECO:0000313" key="8">
    <source>
        <dbReference type="EnsemblMetazoa" id="GPAI009935-PA"/>
    </source>
</evidence>
<evidence type="ECO:0000256" key="6">
    <source>
        <dbReference type="ARBA" id="ARBA00047179"/>
    </source>
</evidence>
<evidence type="ECO:0000256" key="1">
    <source>
        <dbReference type="ARBA" id="ARBA00004496"/>
    </source>
</evidence>
<evidence type="ECO:0000256" key="2">
    <source>
        <dbReference type="ARBA" id="ARBA00022490"/>
    </source>
</evidence>
<dbReference type="PIRSF" id="PIRSF038038">
    <property type="entry name" value="SMN_Gemin2"/>
    <property type="match status" value="1"/>
</dbReference>
<protein>
    <recommendedName>
        <fullName evidence="6 7">Gem-associated protein 2</fullName>
    </recommendedName>
</protein>
<dbReference type="GO" id="GO:0032797">
    <property type="term" value="C:SMN complex"/>
    <property type="evidence" value="ECO:0007669"/>
    <property type="project" value="UniProtKB-UniRule"/>
</dbReference>
<dbReference type="GO" id="GO:0000387">
    <property type="term" value="P:spliceosomal snRNP assembly"/>
    <property type="evidence" value="ECO:0007669"/>
    <property type="project" value="UniProtKB-UniRule"/>
</dbReference>
<dbReference type="Gene3D" id="1.20.58.1070">
    <property type="match status" value="1"/>
</dbReference>
<evidence type="ECO:0000256" key="4">
    <source>
        <dbReference type="ARBA" id="ARBA00023187"/>
    </source>
</evidence>
<comment type="function">
    <text evidence="7">The SMN complex catalyzes the assembly of small nuclear ribonucleoproteins (snRNPs), the building blocks of the spliceosome, and thereby plays an important role in the splicing of cellular pre-mRNAs.</text>
</comment>
<dbReference type="AlphaFoldDB" id="A0A1A9ZBW4"/>
<reference evidence="9" key="1">
    <citation type="submission" date="2014-03" db="EMBL/GenBank/DDBJ databases">
        <authorList>
            <person name="Aksoy S."/>
            <person name="Warren W."/>
            <person name="Wilson R.K."/>
        </authorList>
    </citation>
    <scope>NUCLEOTIDE SEQUENCE [LARGE SCALE GENOMIC DNA]</scope>
    <source>
        <strain evidence="9">IAEA</strain>
    </source>
</reference>
<name>A0A1A9ZBW4_GLOPL</name>
<dbReference type="Proteomes" id="UP000092445">
    <property type="component" value="Unassembled WGS sequence"/>
</dbReference>
<keyword evidence="4 7" id="KW-0508">mRNA splicing</keyword>
<evidence type="ECO:0000256" key="3">
    <source>
        <dbReference type="ARBA" id="ARBA00022664"/>
    </source>
</evidence>
<keyword evidence="3 7" id="KW-0507">mRNA processing</keyword>
<reference evidence="8" key="2">
    <citation type="submission" date="2020-05" db="UniProtKB">
        <authorList>
            <consortium name="EnsemblMetazoa"/>
        </authorList>
    </citation>
    <scope>IDENTIFICATION</scope>
    <source>
        <strain evidence="8">IAEA</strain>
    </source>
</reference>
<keyword evidence="2 7" id="KW-0963">Cytoplasm</keyword>
<dbReference type="InterPro" id="IPR035426">
    <property type="entry name" value="Gemin2/Brr1"/>
</dbReference>
<comment type="subcellular location">
    <subcellularLocation>
        <location evidence="1">Cytoplasm</location>
    </subcellularLocation>
</comment>
<dbReference type="PANTHER" id="PTHR12794:SF0">
    <property type="entry name" value="GEM-ASSOCIATED PROTEIN 2"/>
    <property type="match status" value="1"/>
</dbReference>
<organism evidence="8 9">
    <name type="scientific">Glossina pallidipes</name>
    <name type="common">Tsetse fly</name>
    <dbReference type="NCBI Taxonomy" id="7398"/>
    <lineage>
        <taxon>Eukaryota</taxon>
        <taxon>Metazoa</taxon>
        <taxon>Ecdysozoa</taxon>
        <taxon>Arthropoda</taxon>
        <taxon>Hexapoda</taxon>
        <taxon>Insecta</taxon>
        <taxon>Pterygota</taxon>
        <taxon>Neoptera</taxon>
        <taxon>Endopterygota</taxon>
        <taxon>Diptera</taxon>
        <taxon>Brachycera</taxon>
        <taxon>Muscomorpha</taxon>
        <taxon>Hippoboscoidea</taxon>
        <taxon>Glossinidae</taxon>
        <taxon>Glossina</taxon>
    </lineage>
</organism>
<dbReference type="InterPro" id="IPR017364">
    <property type="entry name" value="GEMIN2"/>
</dbReference>
<accession>A0A1A9ZBW4</accession>
<comment type="similarity">
    <text evidence="5 7">Belongs to the gemin-2 family.</text>
</comment>